<dbReference type="Pfam" id="PF01757">
    <property type="entry name" value="Acyl_transf_3"/>
    <property type="match status" value="1"/>
</dbReference>
<dbReference type="PANTHER" id="PTHR37312:SF1">
    <property type="entry name" value="MEMBRANE-BOUND ACYLTRANSFERASE YKRP-RELATED"/>
    <property type="match status" value="1"/>
</dbReference>
<dbReference type="RefSeq" id="WP_010745937.1">
    <property type="nucleotide sequence ID" value="NZ_ASWF01000003.1"/>
</dbReference>
<feature type="transmembrane region" description="Helical" evidence="1">
    <location>
        <begin position="12"/>
        <end position="28"/>
    </location>
</feature>
<evidence type="ECO:0000313" key="6">
    <source>
        <dbReference type="Proteomes" id="UP000014158"/>
    </source>
</evidence>
<dbReference type="PANTHER" id="PTHR37312">
    <property type="entry name" value="MEMBRANE-BOUND ACYLTRANSFERASE YKRP-RELATED"/>
    <property type="match status" value="1"/>
</dbReference>
<feature type="transmembrane region" description="Helical" evidence="1">
    <location>
        <begin position="296"/>
        <end position="316"/>
    </location>
</feature>
<comment type="caution">
    <text evidence="3">The sequence shown here is derived from an EMBL/GenBank/DDBJ whole genome shotgun (WGS) entry which is preliminary data.</text>
</comment>
<feature type="transmembrane region" description="Helical" evidence="1">
    <location>
        <begin position="126"/>
        <end position="144"/>
    </location>
</feature>
<evidence type="ECO:0000259" key="2">
    <source>
        <dbReference type="Pfam" id="PF01757"/>
    </source>
</evidence>
<dbReference type="GO" id="GO:0016747">
    <property type="term" value="F:acyltransferase activity, transferring groups other than amino-acyl groups"/>
    <property type="evidence" value="ECO:0007669"/>
    <property type="project" value="InterPro"/>
</dbReference>
<evidence type="ECO:0000313" key="3">
    <source>
        <dbReference type="EMBL" id="EOH77157.1"/>
    </source>
</evidence>
<feature type="transmembrane region" description="Helical" evidence="1">
    <location>
        <begin position="63"/>
        <end position="81"/>
    </location>
</feature>
<dbReference type="Proteomes" id="UP000013877">
    <property type="component" value="Unassembled WGS sequence"/>
</dbReference>
<accession>R2NYR4</accession>
<feature type="transmembrane region" description="Helical" evidence="1">
    <location>
        <begin position="34"/>
        <end position="54"/>
    </location>
</feature>
<keyword evidence="1" id="KW-0812">Transmembrane</keyword>
<dbReference type="PATRIC" id="fig|1158602.3.peg.2730"/>
<keyword evidence="1" id="KW-0472">Membrane</keyword>
<evidence type="ECO:0000313" key="4">
    <source>
        <dbReference type="EMBL" id="EOT75850.1"/>
    </source>
</evidence>
<feature type="transmembrane region" description="Helical" evidence="1">
    <location>
        <begin position="183"/>
        <end position="203"/>
    </location>
</feature>
<dbReference type="HOGENOM" id="CLU_047004_1_0_9"/>
<dbReference type="InterPro" id="IPR052734">
    <property type="entry name" value="Nod_factor_acetyltransferase"/>
</dbReference>
<gene>
    <name evidence="4" type="ORF">I590_02675</name>
    <name evidence="3" type="ORF">UAK_02731</name>
</gene>
<reference evidence="3 5" key="1">
    <citation type="submission" date="2013-02" db="EMBL/GenBank/DDBJ databases">
        <title>The Genome Sequence of Enterococcus raffinosus ATCC_49464.</title>
        <authorList>
            <consortium name="The Broad Institute Genome Sequencing Platform"/>
            <consortium name="The Broad Institute Genome Sequencing Center for Infectious Disease"/>
            <person name="Earl A.M."/>
            <person name="Gilmore M.S."/>
            <person name="Lebreton F."/>
            <person name="Walker B."/>
            <person name="Young S.K."/>
            <person name="Zeng Q."/>
            <person name="Gargeya S."/>
            <person name="Fitzgerald M."/>
            <person name="Haas B."/>
            <person name="Abouelleil A."/>
            <person name="Alvarado L."/>
            <person name="Arachchi H.M."/>
            <person name="Berlin A.M."/>
            <person name="Chapman S.B."/>
            <person name="Dewar J."/>
            <person name="Goldberg J."/>
            <person name="Griggs A."/>
            <person name="Gujja S."/>
            <person name="Hansen M."/>
            <person name="Howarth C."/>
            <person name="Imamovic A."/>
            <person name="Larimer J."/>
            <person name="McCowan C."/>
            <person name="Murphy C."/>
            <person name="Neiman D."/>
            <person name="Pearson M."/>
            <person name="Priest M."/>
            <person name="Roberts A."/>
            <person name="Saif S."/>
            <person name="Shea T."/>
            <person name="Sisk P."/>
            <person name="Sykes S."/>
            <person name="Wortman J."/>
            <person name="Nusbaum C."/>
            <person name="Birren B."/>
        </authorList>
    </citation>
    <scope>NUCLEOTIDE SEQUENCE [LARGE SCALE GENOMIC DNA]</scope>
    <source>
        <strain evidence="3 5">ATCC 49464</strain>
    </source>
</reference>
<keyword evidence="1" id="KW-1133">Transmembrane helix</keyword>
<reference evidence="4 6" key="2">
    <citation type="submission" date="2013-03" db="EMBL/GenBank/DDBJ databases">
        <title>The Genome Sequence of Enterococcus raffinosus ATCC_49464 (PacBio/Illumina hybrid assembly).</title>
        <authorList>
            <consortium name="The Broad Institute Genomics Platform"/>
            <consortium name="The Broad Institute Genome Sequencing Center for Infectious Disease"/>
            <person name="Earl A."/>
            <person name="Russ C."/>
            <person name="Gilmore M."/>
            <person name="Surin D."/>
            <person name="Walker B."/>
            <person name="Young S."/>
            <person name="Zeng Q."/>
            <person name="Gargeya S."/>
            <person name="Fitzgerald M."/>
            <person name="Haas B."/>
            <person name="Abouelleil A."/>
            <person name="Allen A.W."/>
            <person name="Alvarado L."/>
            <person name="Arachchi H.M."/>
            <person name="Berlin A.M."/>
            <person name="Chapman S.B."/>
            <person name="Gainer-Dewar J."/>
            <person name="Goldberg J."/>
            <person name="Griggs A."/>
            <person name="Gujja S."/>
            <person name="Hansen M."/>
            <person name="Howarth C."/>
            <person name="Imamovic A."/>
            <person name="Ireland A."/>
            <person name="Larimer J."/>
            <person name="McCowan C."/>
            <person name="Murphy C."/>
            <person name="Pearson M."/>
            <person name="Poon T.W."/>
            <person name="Priest M."/>
            <person name="Roberts A."/>
            <person name="Saif S."/>
            <person name="Shea T."/>
            <person name="Sisk P."/>
            <person name="Sykes S."/>
            <person name="Wortman J."/>
            <person name="Nusbaum C."/>
            <person name="Birren B."/>
        </authorList>
    </citation>
    <scope>NUCLEOTIDE SEQUENCE [LARGE SCALE GENOMIC DNA]</scope>
    <source>
        <strain evidence="4 6">ATCC 49464</strain>
    </source>
</reference>
<feature type="transmembrane region" description="Helical" evidence="1">
    <location>
        <begin position="150"/>
        <end position="171"/>
    </location>
</feature>
<organism evidence="3 5">
    <name type="scientific">Enterococcus raffinosus ATCC 49464</name>
    <dbReference type="NCBI Taxonomy" id="1158602"/>
    <lineage>
        <taxon>Bacteria</taxon>
        <taxon>Bacillati</taxon>
        <taxon>Bacillota</taxon>
        <taxon>Bacilli</taxon>
        <taxon>Lactobacillales</taxon>
        <taxon>Enterococcaceae</taxon>
        <taxon>Enterococcus</taxon>
    </lineage>
</organism>
<protein>
    <recommendedName>
        <fullName evidence="2">Acyltransferase 3 domain-containing protein</fullName>
    </recommendedName>
</protein>
<keyword evidence="6" id="KW-1185">Reference proteome</keyword>
<dbReference type="eggNOG" id="COG3594">
    <property type="taxonomic scope" value="Bacteria"/>
</dbReference>
<dbReference type="EMBL" id="ASWF01000003">
    <property type="protein sequence ID" value="EOT75850.1"/>
    <property type="molecule type" value="Genomic_DNA"/>
</dbReference>
<evidence type="ECO:0000313" key="5">
    <source>
        <dbReference type="Proteomes" id="UP000013877"/>
    </source>
</evidence>
<dbReference type="EMBL" id="AJAL01000014">
    <property type="protein sequence ID" value="EOH77157.1"/>
    <property type="molecule type" value="Genomic_DNA"/>
</dbReference>
<feature type="transmembrane region" description="Helical" evidence="1">
    <location>
        <begin position="266"/>
        <end position="284"/>
    </location>
</feature>
<feature type="transmembrane region" description="Helical" evidence="1">
    <location>
        <begin position="235"/>
        <end position="254"/>
    </location>
</feature>
<feature type="domain" description="Acyltransferase 3" evidence="2">
    <location>
        <begin position="6"/>
        <end position="311"/>
    </location>
</feature>
<sequence>MKTRDYQIDNIKGLLIILVVFGHMFLAASSENNWLTTLIYSFHMPVFIFLNGLFSKHVTFKKVIHFGILYLLVQMIYILVVKVTDYPWIPMSSIMVTPIFHVWYLLSLTIWYVFTIIIQKLSLHPIFVMIIVLLCALLVRFFNFGVDGNYFAYTRTIVFAPFFLVGHFLSFDQLSSFRKKIKDFKPALLLLTVLFISLNIFYFNNNAKEWMRLFFGYVNYLHFSDSYFIFICKELLQYFLGTVAVVILLGLISNSKSLINYIGQHTLTIFICHPVIYFIIYNYIERSDPTTFHPFFMALILTVCAIIWSLVVERILKILKQKLL</sequence>
<dbReference type="AlphaFoldDB" id="R2NYR4"/>
<name>R2NYR4_9ENTE</name>
<dbReference type="InterPro" id="IPR002656">
    <property type="entry name" value="Acyl_transf_3_dom"/>
</dbReference>
<feature type="transmembrane region" description="Helical" evidence="1">
    <location>
        <begin position="93"/>
        <end position="114"/>
    </location>
</feature>
<proteinExistence type="predicted"/>
<evidence type="ECO:0000256" key="1">
    <source>
        <dbReference type="SAM" id="Phobius"/>
    </source>
</evidence>
<dbReference type="Proteomes" id="UP000014158">
    <property type="component" value="Unassembled WGS sequence"/>
</dbReference>